<feature type="domain" description="Histidine kinase" evidence="10">
    <location>
        <begin position="315"/>
        <end position="431"/>
    </location>
</feature>
<dbReference type="AlphaFoldDB" id="B6FX69"/>
<comment type="catalytic activity">
    <reaction evidence="1">
        <text>ATP + protein L-histidine = ADP + protein N-phospho-L-histidine.</text>
        <dbReference type="EC" id="2.7.13.3"/>
    </reaction>
</comment>
<evidence type="ECO:0000313" key="12">
    <source>
        <dbReference type="Proteomes" id="UP000003178"/>
    </source>
</evidence>
<dbReference type="InterPro" id="IPR036890">
    <property type="entry name" value="HATPase_C_sf"/>
</dbReference>
<feature type="transmembrane region" description="Helical" evidence="9">
    <location>
        <begin position="149"/>
        <end position="172"/>
    </location>
</feature>
<dbReference type="STRING" id="500633.CLOHIR_00468"/>
<evidence type="ECO:0000256" key="7">
    <source>
        <dbReference type="ARBA" id="ARBA00022840"/>
    </source>
</evidence>
<feature type="transmembrane region" description="Helical" evidence="9">
    <location>
        <begin position="36"/>
        <end position="53"/>
    </location>
</feature>
<keyword evidence="5" id="KW-0547">Nucleotide-binding</keyword>
<dbReference type="PROSITE" id="PS50109">
    <property type="entry name" value="HIS_KIN"/>
    <property type="match status" value="1"/>
</dbReference>
<dbReference type="GO" id="GO:0000160">
    <property type="term" value="P:phosphorelay signal transduction system"/>
    <property type="evidence" value="ECO:0007669"/>
    <property type="project" value="UniProtKB-KW"/>
</dbReference>
<dbReference type="PANTHER" id="PTHR43065">
    <property type="entry name" value="SENSOR HISTIDINE KINASE"/>
    <property type="match status" value="1"/>
</dbReference>
<keyword evidence="4" id="KW-0808">Transferase</keyword>
<keyword evidence="8" id="KW-0902">Two-component regulatory system</keyword>
<evidence type="ECO:0000256" key="6">
    <source>
        <dbReference type="ARBA" id="ARBA00022777"/>
    </source>
</evidence>
<evidence type="ECO:0000256" key="8">
    <source>
        <dbReference type="ARBA" id="ARBA00023012"/>
    </source>
</evidence>
<gene>
    <name evidence="11" type="ORF">CLOHIR_00468</name>
</gene>
<reference evidence="11 12" key="2">
    <citation type="submission" date="2008-10" db="EMBL/GenBank/DDBJ databases">
        <title>Draft genome sequence of Clostridium hiranonis (DSM 13275).</title>
        <authorList>
            <person name="Sudarsanam P."/>
            <person name="Ley R."/>
            <person name="Guruge J."/>
            <person name="Turnbaugh P.J."/>
            <person name="Mahowald M."/>
            <person name="Liep D."/>
            <person name="Gordon J."/>
        </authorList>
    </citation>
    <scope>NUCLEOTIDE SEQUENCE [LARGE SCALE GENOMIC DNA]</scope>
    <source>
        <strain evidence="11 12">DSM 13275</strain>
    </source>
</reference>
<dbReference type="Pfam" id="PF02518">
    <property type="entry name" value="HATPase_c"/>
    <property type="match status" value="1"/>
</dbReference>
<keyword evidence="9" id="KW-0472">Membrane</keyword>
<sequence length="435" mass="50400">MKYKTFSRKNFFETTILFGLITVLAAQFNMNLFLNNFKISIGIITFPVFLFLIEDFPIIPVSIFSAIGVFITRFGAIWLQQGFQEQAALNCLPESFFYIAYGFLIYLYSKKRSKVLENDSDIIWFILMDYLANLVELILRFSINTFEIKIQLCIIFVAISRSFIIWALITFLKKYHLTFMKEEHAVRYKKLMLLISKLNGEIIWMKKNTSLIEETMNSSYKLFNDMKKRGVDEEISKEALNVAKDIHEIKKEYVLILRGISEAMNLNLENNGMYISDIVNLLEGSTSDEATEKGKTVIFNNNFDENLYTDKEYFFMSIFRNLFTNSVEAAKDKEIVIDFKIELKTSTKKDIDEEYYSILIRDNGPGIDSEDILEIFEPEFSTKINFETGEINRGLGLNLVKDIVENQFNGSICVTSEPGNTSFVINIPKNELKVI</sequence>
<evidence type="ECO:0000256" key="9">
    <source>
        <dbReference type="SAM" id="Phobius"/>
    </source>
</evidence>
<reference evidence="11 12" key="1">
    <citation type="submission" date="2008-09" db="EMBL/GenBank/DDBJ databases">
        <authorList>
            <person name="Fulton L."/>
            <person name="Clifton S."/>
            <person name="Fulton B."/>
            <person name="Xu J."/>
            <person name="Minx P."/>
            <person name="Pepin K.H."/>
            <person name="Johnson M."/>
            <person name="Thiruvilangam P."/>
            <person name="Bhonagiri V."/>
            <person name="Nash W.E."/>
            <person name="Mardis E.R."/>
            <person name="Wilson R.K."/>
        </authorList>
    </citation>
    <scope>NUCLEOTIDE SEQUENCE [LARGE SCALE GENOMIC DNA]</scope>
    <source>
        <strain evidence="11 12">DSM 13275</strain>
    </source>
</reference>
<dbReference type="InterPro" id="IPR003594">
    <property type="entry name" value="HATPase_dom"/>
</dbReference>
<evidence type="ECO:0000256" key="2">
    <source>
        <dbReference type="ARBA" id="ARBA00012438"/>
    </source>
</evidence>
<dbReference type="OrthoDB" id="1791938at2"/>
<keyword evidence="6 11" id="KW-0418">Kinase</keyword>
<dbReference type="Proteomes" id="UP000003178">
    <property type="component" value="Unassembled WGS sequence"/>
</dbReference>
<feature type="transmembrane region" description="Helical" evidence="9">
    <location>
        <begin position="60"/>
        <end position="81"/>
    </location>
</feature>
<dbReference type="SMART" id="SM00387">
    <property type="entry name" value="HATPase_c"/>
    <property type="match status" value="1"/>
</dbReference>
<evidence type="ECO:0000313" key="11">
    <source>
        <dbReference type="EMBL" id="EEA85894.1"/>
    </source>
</evidence>
<organism evidence="11 12">
    <name type="scientific">Peptacetobacter hiranonis (strain DSM 13275 / JCM 10541 / KCTC 15199 / TO-931)</name>
    <name type="common">Clostridium hiranonis</name>
    <dbReference type="NCBI Taxonomy" id="500633"/>
    <lineage>
        <taxon>Bacteria</taxon>
        <taxon>Bacillati</taxon>
        <taxon>Bacillota</taxon>
        <taxon>Clostridia</taxon>
        <taxon>Peptostreptococcales</taxon>
        <taxon>Peptostreptococcaceae</taxon>
        <taxon>Peptacetobacter</taxon>
    </lineage>
</organism>
<keyword evidence="7" id="KW-0067">ATP-binding</keyword>
<feature type="transmembrane region" description="Helical" evidence="9">
    <location>
        <begin position="87"/>
        <end position="109"/>
    </location>
</feature>
<protein>
    <recommendedName>
        <fullName evidence="2">histidine kinase</fullName>
        <ecNumber evidence="2">2.7.13.3</ecNumber>
    </recommendedName>
</protein>
<evidence type="ECO:0000256" key="5">
    <source>
        <dbReference type="ARBA" id="ARBA00022741"/>
    </source>
</evidence>
<comment type="caution">
    <text evidence="11">The sequence shown here is derived from an EMBL/GenBank/DDBJ whole genome shotgun (WGS) entry which is preliminary data.</text>
</comment>
<dbReference type="InterPro" id="IPR005467">
    <property type="entry name" value="His_kinase_dom"/>
</dbReference>
<name>B6FX69_PEPHT</name>
<evidence type="ECO:0000256" key="4">
    <source>
        <dbReference type="ARBA" id="ARBA00022679"/>
    </source>
</evidence>
<dbReference type="HOGENOM" id="CLU_052005_1_0_9"/>
<dbReference type="GO" id="GO:0005524">
    <property type="term" value="F:ATP binding"/>
    <property type="evidence" value="ECO:0007669"/>
    <property type="project" value="UniProtKB-KW"/>
</dbReference>
<dbReference type="EC" id="2.7.13.3" evidence="2"/>
<accession>B6FX69</accession>
<dbReference type="GO" id="GO:0004673">
    <property type="term" value="F:protein histidine kinase activity"/>
    <property type="evidence" value="ECO:0007669"/>
    <property type="project" value="UniProtKB-EC"/>
</dbReference>
<feature type="transmembrane region" description="Helical" evidence="9">
    <location>
        <begin position="121"/>
        <end position="143"/>
    </location>
</feature>
<dbReference type="Gene3D" id="3.30.565.10">
    <property type="entry name" value="Histidine kinase-like ATPase, C-terminal domain"/>
    <property type="match status" value="1"/>
</dbReference>
<evidence type="ECO:0000256" key="1">
    <source>
        <dbReference type="ARBA" id="ARBA00000085"/>
    </source>
</evidence>
<dbReference type="SUPFAM" id="SSF55874">
    <property type="entry name" value="ATPase domain of HSP90 chaperone/DNA topoisomerase II/histidine kinase"/>
    <property type="match status" value="1"/>
</dbReference>
<evidence type="ECO:0000259" key="10">
    <source>
        <dbReference type="PROSITE" id="PS50109"/>
    </source>
</evidence>
<keyword evidence="9" id="KW-0812">Transmembrane</keyword>
<dbReference type="InterPro" id="IPR004358">
    <property type="entry name" value="Sig_transdc_His_kin-like_C"/>
</dbReference>
<keyword evidence="9" id="KW-1133">Transmembrane helix</keyword>
<dbReference type="PANTHER" id="PTHR43065:SF10">
    <property type="entry name" value="PEROXIDE STRESS-ACTIVATED HISTIDINE KINASE MAK3"/>
    <property type="match status" value="1"/>
</dbReference>
<proteinExistence type="predicted"/>
<keyword evidence="3" id="KW-0597">Phosphoprotein</keyword>
<dbReference type="EMBL" id="ABWP01000015">
    <property type="protein sequence ID" value="EEA85894.1"/>
    <property type="molecule type" value="Genomic_DNA"/>
</dbReference>
<dbReference type="eggNOG" id="COG4191">
    <property type="taxonomic scope" value="Bacteria"/>
</dbReference>
<evidence type="ECO:0000256" key="3">
    <source>
        <dbReference type="ARBA" id="ARBA00022553"/>
    </source>
</evidence>
<dbReference type="PRINTS" id="PR00344">
    <property type="entry name" value="BCTRLSENSOR"/>
</dbReference>
<keyword evidence="12" id="KW-1185">Reference proteome</keyword>